<dbReference type="Gene3D" id="3.40.50.2300">
    <property type="match status" value="2"/>
</dbReference>
<dbReference type="PANTHER" id="PTHR30146:SF109">
    <property type="entry name" value="HTH-TYPE TRANSCRIPTIONAL REGULATOR GALS"/>
    <property type="match status" value="1"/>
</dbReference>
<organism evidence="5 6">
    <name type="scientific">Naumannella cuiyingiana</name>
    <dbReference type="NCBI Taxonomy" id="1347891"/>
    <lineage>
        <taxon>Bacteria</taxon>
        <taxon>Bacillati</taxon>
        <taxon>Actinomycetota</taxon>
        <taxon>Actinomycetes</taxon>
        <taxon>Propionibacteriales</taxon>
        <taxon>Propionibacteriaceae</taxon>
        <taxon>Naumannella</taxon>
    </lineage>
</organism>
<dbReference type="Pfam" id="PF00356">
    <property type="entry name" value="LacI"/>
    <property type="match status" value="1"/>
</dbReference>
<keyword evidence="1" id="KW-0805">Transcription regulation</keyword>
<sequence length="391" mass="41517">MAGETTERPREGSGEPGAVRRATVYDVARAAEVSIATVSFAFRRPDSVKPSTRERVLAAARALGYAPSGAARGLAAGRTGVFGLHSFDLILDHAQALAGEFDDPVPELDLDALAADGPISFDALGEAAWPDPRAYPLYVDEVQRGFELESRRLGREVLLSRGSSSATAVADTAGRVDGLAVFPTRDAPETLRTISRTMPVVLLSAAPSEDDHHRVLVDNMGGMQTLIAHLIDDHGIRDLGFVGSIEPSDAAERFRGMGLAMAERGLTPPEAPIDSSTLAERDSLARVAELAAQRRLPRALVCTNDQLALVTMEVLRGAGLDVPTDVAVTGFDGVLAGRLSTPTLTTVRQPMESMGRIAARILADEYAAPSKGPRRYRLGTRLEIRASCGCA</sequence>
<evidence type="ECO:0000259" key="4">
    <source>
        <dbReference type="PROSITE" id="PS50932"/>
    </source>
</evidence>
<dbReference type="InterPro" id="IPR046335">
    <property type="entry name" value="LacI/GalR-like_sensor"/>
</dbReference>
<dbReference type="SMART" id="SM00354">
    <property type="entry name" value="HTH_LACI"/>
    <property type="match status" value="1"/>
</dbReference>
<accession>A0A7Z0DAH6</accession>
<keyword evidence="3" id="KW-0804">Transcription</keyword>
<dbReference type="SUPFAM" id="SSF47413">
    <property type="entry name" value="lambda repressor-like DNA-binding domains"/>
    <property type="match status" value="1"/>
</dbReference>
<dbReference type="AlphaFoldDB" id="A0A7Z0DAH6"/>
<dbReference type="SUPFAM" id="SSF53822">
    <property type="entry name" value="Periplasmic binding protein-like I"/>
    <property type="match status" value="1"/>
</dbReference>
<evidence type="ECO:0000256" key="2">
    <source>
        <dbReference type="ARBA" id="ARBA00023125"/>
    </source>
</evidence>
<reference evidence="5 6" key="1">
    <citation type="submission" date="2020-07" db="EMBL/GenBank/DDBJ databases">
        <title>Sequencing the genomes of 1000 actinobacteria strains.</title>
        <authorList>
            <person name="Klenk H.-P."/>
        </authorList>
    </citation>
    <scope>NUCLEOTIDE SEQUENCE [LARGE SCALE GENOMIC DNA]</scope>
    <source>
        <strain evidence="5 6">DSM 103164</strain>
    </source>
</reference>
<dbReference type="GO" id="GO:0003700">
    <property type="term" value="F:DNA-binding transcription factor activity"/>
    <property type="evidence" value="ECO:0007669"/>
    <property type="project" value="TreeGrafter"/>
</dbReference>
<protein>
    <submittedName>
        <fullName evidence="5">LacI family transcriptional regulator</fullName>
    </submittedName>
</protein>
<gene>
    <name evidence="5" type="ORF">GGQ54_002335</name>
</gene>
<feature type="domain" description="HTH lacI-type" evidence="4">
    <location>
        <begin position="22"/>
        <end position="76"/>
    </location>
</feature>
<dbReference type="PANTHER" id="PTHR30146">
    <property type="entry name" value="LACI-RELATED TRANSCRIPTIONAL REPRESSOR"/>
    <property type="match status" value="1"/>
</dbReference>
<dbReference type="CDD" id="cd06267">
    <property type="entry name" value="PBP1_LacI_sugar_binding-like"/>
    <property type="match status" value="1"/>
</dbReference>
<dbReference type="CDD" id="cd01392">
    <property type="entry name" value="HTH_LacI"/>
    <property type="match status" value="1"/>
</dbReference>
<keyword evidence="2" id="KW-0238">DNA-binding</keyword>
<dbReference type="GO" id="GO:0000976">
    <property type="term" value="F:transcription cis-regulatory region binding"/>
    <property type="evidence" value="ECO:0007669"/>
    <property type="project" value="TreeGrafter"/>
</dbReference>
<evidence type="ECO:0000256" key="1">
    <source>
        <dbReference type="ARBA" id="ARBA00023015"/>
    </source>
</evidence>
<name>A0A7Z0DAH6_9ACTN</name>
<dbReference type="Pfam" id="PF13377">
    <property type="entry name" value="Peripla_BP_3"/>
    <property type="match status" value="1"/>
</dbReference>
<keyword evidence="6" id="KW-1185">Reference proteome</keyword>
<comment type="caution">
    <text evidence="5">The sequence shown here is derived from an EMBL/GenBank/DDBJ whole genome shotgun (WGS) entry which is preliminary data.</text>
</comment>
<evidence type="ECO:0000313" key="6">
    <source>
        <dbReference type="Proteomes" id="UP000527616"/>
    </source>
</evidence>
<dbReference type="Gene3D" id="1.10.260.40">
    <property type="entry name" value="lambda repressor-like DNA-binding domains"/>
    <property type="match status" value="1"/>
</dbReference>
<proteinExistence type="predicted"/>
<evidence type="ECO:0000313" key="5">
    <source>
        <dbReference type="EMBL" id="NYI71775.1"/>
    </source>
</evidence>
<evidence type="ECO:0000256" key="3">
    <source>
        <dbReference type="ARBA" id="ARBA00023163"/>
    </source>
</evidence>
<dbReference type="RefSeq" id="WP_179445556.1">
    <property type="nucleotide sequence ID" value="NZ_JACBZS010000001.1"/>
</dbReference>
<dbReference type="InterPro" id="IPR028082">
    <property type="entry name" value="Peripla_BP_I"/>
</dbReference>
<dbReference type="Proteomes" id="UP000527616">
    <property type="component" value="Unassembled WGS sequence"/>
</dbReference>
<dbReference type="EMBL" id="JACBZS010000001">
    <property type="protein sequence ID" value="NYI71775.1"/>
    <property type="molecule type" value="Genomic_DNA"/>
</dbReference>
<dbReference type="InterPro" id="IPR010982">
    <property type="entry name" value="Lambda_DNA-bd_dom_sf"/>
</dbReference>
<dbReference type="PROSITE" id="PS50932">
    <property type="entry name" value="HTH_LACI_2"/>
    <property type="match status" value="1"/>
</dbReference>
<dbReference type="InterPro" id="IPR000843">
    <property type="entry name" value="HTH_LacI"/>
</dbReference>